<dbReference type="Gene3D" id="1.10.490.10">
    <property type="entry name" value="Globins"/>
    <property type="match status" value="1"/>
</dbReference>
<dbReference type="EMBL" id="FLYE01000012">
    <property type="protein sequence ID" value="SCA56406.1"/>
    <property type="molecule type" value="Genomic_DNA"/>
</dbReference>
<sequence length="714" mass="79319">MSDGNNKNDIEKRLEFLRIDSQAKKSMQGFFNQIEGELPSIVNEFYDHLEGFEETKVILKSHKPREELSKTQISHWESMFSGKYDDEYLNRARQIGRVHDVIGLEPRWYLGGYFLFLEKLIGSFLKKNGVKSAKVSDQIGAMLRSVCLDIDLAMMTYIESGELRKIRDQLLEMSDNVLREAGETISSVNDQTRLMQQNVENLSSAQDDLETQVHQADSSLSHTSQAIQTVAAATEELDASSQTIADQVQTSENIAQDAINQSLRSQETVVSLETTAHEISSVVSLVQNIASQTRLLALNATIEAARAGEAGKGFAVVASEVKNLASETEKAIDQVNAQSMQIQQATERAAKEIELTNQLIQQMGENVSTIAQSVEQQTHATSEISTSALSASDTTADVTTNMQDVSQRNEDAQQVARKVSNISQNVMRDVSGLSNAMTLLLRTSYAGNRRGTERVPMGMEGNLVQNGKSIPIVMADLGLGGVSLRLPDENTALSQGPAQLTLSQLGQFDCDVRNVTGIIVNVAFGRHTEESRHKVLSLVKATKENDKPYIDLVRSGAKRVEAAFEDALQKNKIIFEDFFDIDYQPVEGSNPRQLLTKFTAITDEYLPPIQEEIITLLPNIVFSAAVDRSAYLPTHNMVYSKDQSDDPVWNDANCRNRRIFADPAGLRAARNTLEVLVQAYDRVVGDQRVLLKEVDAPIYVRDRHWGNLRLAYKL</sequence>
<organism evidence="5 6">
    <name type="scientific">Candidatus Terasakiella magnetica</name>
    <dbReference type="NCBI Taxonomy" id="1867952"/>
    <lineage>
        <taxon>Bacteria</taxon>
        <taxon>Pseudomonadati</taxon>
        <taxon>Pseudomonadota</taxon>
        <taxon>Alphaproteobacteria</taxon>
        <taxon>Rhodospirillales</taxon>
        <taxon>Terasakiellaceae</taxon>
        <taxon>Terasakiella</taxon>
    </lineage>
</organism>
<dbReference type="GO" id="GO:0016020">
    <property type="term" value="C:membrane"/>
    <property type="evidence" value="ECO:0007669"/>
    <property type="project" value="InterPro"/>
</dbReference>
<dbReference type="GO" id="GO:0007165">
    <property type="term" value="P:signal transduction"/>
    <property type="evidence" value="ECO:0007669"/>
    <property type="project" value="UniProtKB-KW"/>
</dbReference>
<accession>A0A1C3RGI6</accession>
<dbReference type="PRINTS" id="PR00260">
    <property type="entry name" value="CHEMTRNSDUCR"/>
</dbReference>
<evidence type="ECO:0000256" key="3">
    <source>
        <dbReference type="PROSITE-ProRule" id="PRU00284"/>
    </source>
</evidence>
<dbReference type="InterPro" id="IPR004089">
    <property type="entry name" value="MCPsignal_dom"/>
</dbReference>
<evidence type="ECO:0000313" key="5">
    <source>
        <dbReference type="EMBL" id="SCA56406.1"/>
    </source>
</evidence>
<proteinExistence type="inferred from homology"/>
<evidence type="ECO:0000259" key="4">
    <source>
        <dbReference type="PROSITE" id="PS50111"/>
    </source>
</evidence>
<protein>
    <submittedName>
        <fullName evidence="5">Putative Methyl-accepting chemotaxis protein</fullName>
    </submittedName>
</protein>
<dbReference type="GO" id="GO:0019825">
    <property type="term" value="F:oxygen binding"/>
    <property type="evidence" value="ECO:0007669"/>
    <property type="project" value="InterPro"/>
</dbReference>
<evidence type="ECO:0000256" key="2">
    <source>
        <dbReference type="ARBA" id="ARBA00029447"/>
    </source>
</evidence>
<comment type="similarity">
    <text evidence="2">Belongs to the methyl-accepting chemotaxis (MCP) protein family.</text>
</comment>
<dbReference type="SUPFAM" id="SSF141371">
    <property type="entry name" value="PilZ domain-like"/>
    <property type="match status" value="1"/>
</dbReference>
<dbReference type="PANTHER" id="PTHR32089:SF112">
    <property type="entry name" value="LYSOZYME-LIKE PROTEIN-RELATED"/>
    <property type="match status" value="1"/>
</dbReference>
<dbReference type="PANTHER" id="PTHR32089">
    <property type="entry name" value="METHYL-ACCEPTING CHEMOTAXIS PROTEIN MCPB"/>
    <property type="match status" value="1"/>
</dbReference>
<dbReference type="SUPFAM" id="SSF46458">
    <property type="entry name" value="Globin-like"/>
    <property type="match status" value="1"/>
</dbReference>
<dbReference type="GO" id="GO:0020037">
    <property type="term" value="F:heme binding"/>
    <property type="evidence" value="ECO:0007669"/>
    <property type="project" value="InterPro"/>
</dbReference>
<evidence type="ECO:0000313" key="6">
    <source>
        <dbReference type="Proteomes" id="UP000231658"/>
    </source>
</evidence>
<keyword evidence="1 3" id="KW-0807">Transducer</keyword>
<dbReference type="OrthoDB" id="2489132at2"/>
<dbReference type="SUPFAM" id="SSF58104">
    <property type="entry name" value="Methyl-accepting chemotaxis protein (MCP) signaling domain"/>
    <property type="match status" value="1"/>
</dbReference>
<keyword evidence="6" id="KW-1185">Reference proteome</keyword>
<dbReference type="InterPro" id="IPR012292">
    <property type="entry name" value="Globin/Proto"/>
</dbReference>
<reference evidence="5 6" key="1">
    <citation type="submission" date="2016-07" db="EMBL/GenBank/DDBJ databases">
        <authorList>
            <person name="Lefevre C.T."/>
        </authorList>
    </citation>
    <scope>NUCLEOTIDE SEQUENCE [LARGE SCALE GENOMIC DNA]</scope>
    <source>
        <strain evidence="5">PR1</strain>
    </source>
</reference>
<dbReference type="AlphaFoldDB" id="A0A1C3RGI6"/>
<dbReference type="InterPro" id="IPR004090">
    <property type="entry name" value="Chemotax_Me-accpt_rcpt"/>
</dbReference>
<dbReference type="Pfam" id="PF11563">
    <property type="entry name" value="Protoglobin"/>
    <property type="match status" value="1"/>
</dbReference>
<dbReference type="Pfam" id="PF00015">
    <property type="entry name" value="MCPsignal"/>
    <property type="match status" value="1"/>
</dbReference>
<dbReference type="InterPro" id="IPR009050">
    <property type="entry name" value="Globin-like_sf"/>
</dbReference>
<name>A0A1C3RGI6_9PROT</name>
<dbReference type="Gene3D" id="1.10.287.950">
    <property type="entry name" value="Methyl-accepting chemotaxis protein"/>
    <property type="match status" value="1"/>
</dbReference>
<dbReference type="GO" id="GO:0006935">
    <property type="term" value="P:chemotaxis"/>
    <property type="evidence" value="ECO:0007669"/>
    <property type="project" value="InterPro"/>
</dbReference>
<dbReference type="SMART" id="SM00283">
    <property type="entry name" value="MA"/>
    <property type="match status" value="1"/>
</dbReference>
<dbReference type="STRING" id="1867952.MTBPR1_20254"/>
<dbReference type="GO" id="GO:0004888">
    <property type="term" value="F:transmembrane signaling receptor activity"/>
    <property type="evidence" value="ECO:0007669"/>
    <property type="project" value="InterPro"/>
</dbReference>
<evidence type="ECO:0000256" key="1">
    <source>
        <dbReference type="ARBA" id="ARBA00023224"/>
    </source>
</evidence>
<dbReference type="InterPro" id="IPR044398">
    <property type="entry name" value="Globin-sensor_dom"/>
</dbReference>
<feature type="domain" description="Methyl-accepting transducer" evidence="4">
    <location>
        <begin position="191"/>
        <end position="413"/>
    </location>
</feature>
<dbReference type="RefSeq" id="WP_069188501.1">
    <property type="nucleotide sequence ID" value="NZ_FLYE01000012.1"/>
</dbReference>
<dbReference type="Proteomes" id="UP000231658">
    <property type="component" value="Unassembled WGS sequence"/>
</dbReference>
<dbReference type="InterPro" id="IPR039379">
    <property type="entry name" value="Protoglobin_sensor_dom"/>
</dbReference>
<gene>
    <name evidence="5" type="ORF">MTBPR1_20254</name>
</gene>
<dbReference type="CDD" id="cd01068">
    <property type="entry name" value="globin_sensor"/>
    <property type="match status" value="1"/>
</dbReference>
<dbReference type="PROSITE" id="PS50111">
    <property type="entry name" value="CHEMOTAXIS_TRANSDUC_2"/>
    <property type="match status" value="1"/>
</dbReference>